<dbReference type="EMBL" id="HG996467">
    <property type="protein sequence ID" value="CAG1861579.1"/>
    <property type="molecule type" value="Genomic_DNA"/>
</dbReference>
<dbReference type="Gramene" id="Ma02_t09670.1">
    <property type="protein sequence ID" value="Ma02_p09670.1"/>
    <property type="gene ID" value="Ma02_g09670"/>
</dbReference>
<gene>
    <name evidence="1" type="ORF">GSMUA_64730.1</name>
</gene>
<accession>A0A804I113</accession>
<evidence type="ECO:0000313" key="1">
    <source>
        <dbReference type="EMBL" id="CAG1861579.1"/>
    </source>
</evidence>
<name>A0A804I113_MUSAM</name>
<proteinExistence type="predicted"/>
<reference evidence="2" key="2">
    <citation type="submission" date="2021-05" db="UniProtKB">
        <authorList>
            <consortium name="EnsemblPlants"/>
        </authorList>
    </citation>
    <scope>IDENTIFICATION</scope>
    <source>
        <strain evidence="2">subsp. malaccensis</strain>
    </source>
</reference>
<keyword evidence="3" id="KW-1185">Reference proteome</keyword>
<organism evidence="2 3">
    <name type="scientific">Musa acuminata subsp. malaccensis</name>
    <name type="common">Wild banana</name>
    <name type="synonym">Musa malaccensis</name>
    <dbReference type="NCBI Taxonomy" id="214687"/>
    <lineage>
        <taxon>Eukaryota</taxon>
        <taxon>Viridiplantae</taxon>
        <taxon>Streptophyta</taxon>
        <taxon>Embryophyta</taxon>
        <taxon>Tracheophyta</taxon>
        <taxon>Spermatophyta</taxon>
        <taxon>Magnoliopsida</taxon>
        <taxon>Liliopsida</taxon>
        <taxon>Zingiberales</taxon>
        <taxon>Musaceae</taxon>
        <taxon>Musa</taxon>
    </lineage>
</organism>
<dbReference type="EnsemblPlants" id="Ma02_t09670.1">
    <property type="protein sequence ID" value="Ma02_p09670.1"/>
    <property type="gene ID" value="Ma02_g09670"/>
</dbReference>
<dbReference type="InParanoid" id="A0A804I113"/>
<dbReference type="Proteomes" id="UP000012960">
    <property type="component" value="Unplaced"/>
</dbReference>
<dbReference type="AlphaFoldDB" id="A0A804I113"/>
<sequence length="35" mass="4031">MVNLFRNCSWLSMLTLRTSRQSKQNFGSNILPSLS</sequence>
<evidence type="ECO:0000313" key="2">
    <source>
        <dbReference type="EnsemblPlants" id="Ma02_p09670.1"/>
    </source>
</evidence>
<evidence type="ECO:0000313" key="3">
    <source>
        <dbReference type="Proteomes" id="UP000012960"/>
    </source>
</evidence>
<reference evidence="1" key="1">
    <citation type="submission" date="2021-03" db="EMBL/GenBank/DDBJ databases">
        <authorList>
            <consortium name="Genoscope - CEA"/>
            <person name="William W."/>
        </authorList>
    </citation>
    <scope>NUCLEOTIDE SEQUENCE</scope>
    <source>
        <strain evidence="1">Doubled-haploid Pahang</strain>
    </source>
</reference>
<protein>
    <submittedName>
        <fullName evidence="1">(wild Malaysian banana) hypothetical protein</fullName>
    </submittedName>
</protein>